<accession>A0A3N4GY13</accession>
<feature type="region of interest" description="Disordered" evidence="1">
    <location>
        <begin position="45"/>
        <end position="87"/>
    </location>
</feature>
<feature type="compositionally biased region" description="Basic residues" evidence="1">
    <location>
        <begin position="73"/>
        <end position="87"/>
    </location>
</feature>
<name>A0A3N4GY13_9ACTN</name>
<organism evidence="2 3">
    <name type="scientific">Gordonia oryzae</name>
    <dbReference type="NCBI Taxonomy" id="2487349"/>
    <lineage>
        <taxon>Bacteria</taxon>
        <taxon>Bacillati</taxon>
        <taxon>Actinomycetota</taxon>
        <taxon>Actinomycetes</taxon>
        <taxon>Mycobacteriales</taxon>
        <taxon>Gordoniaceae</taxon>
        <taxon>Gordonia</taxon>
    </lineage>
</organism>
<proteinExistence type="predicted"/>
<evidence type="ECO:0000313" key="3">
    <source>
        <dbReference type="Proteomes" id="UP000267536"/>
    </source>
</evidence>
<dbReference type="AlphaFoldDB" id="A0A3N4GY13"/>
<comment type="caution">
    <text evidence="2">The sequence shown here is derived from an EMBL/GenBank/DDBJ whole genome shotgun (WGS) entry which is preliminary data.</text>
</comment>
<protein>
    <submittedName>
        <fullName evidence="2">Uncharacterized protein</fullName>
    </submittedName>
</protein>
<dbReference type="Proteomes" id="UP000267536">
    <property type="component" value="Unassembled WGS sequence"/>
</dbReference>
<dbReference type="OrthoDB" id="7856496at2"/>
<evidence type="ECO:0000256" key="1">
    <source>
        <dbReference type="SAM" id="MobiDB-lite"/>
    </source>
</evidence>
<sequence length="87" mass="9724">MTLHRLIRAGAGPDWTRTDWMTSIERACPSAARAVDIILDLAGPRAPRGTCARRGGSEIRSHRPTTAADRPRRTGRSRRSGFRSRRE</sequence>
<dbReference type="EMBL" id="RKMH01000001">
    <property type="protein sequence ID" value="RPA66337.1"/>
    <property type="molecule type" value="Genomic_DNA"/>
</dbReference>
<reference evidence="2 3" key="1">
    <citation type="submission" date="2018-11" db="EMBL/GenBank/DDBJ databases">
        <title>Draft genome sequence of Gordonia sp. RS15-1S isolated from rice stems.</title>
        <authorList>
            <person name="Muangham S."/>
        </authorList>
    </citation>
    <scope>NUCLEOTIDE SEQUENCE [LARGE SCALE GENOMIC DNA]</scope>
    <source>
        <strain evidence="2 3">RS15-1S</strain>
    </source>
</reference>
<gene>
    <name evidence="2" type="ORF">EF294_01895</name>
</gene>
<evidence type="ECO:0000313" key="2">
    <source>
        <dbReference type="EMBL" id="RPA66337.1"/>
    </source>
</evidence>
<keyword evidence="3" id="KW-1185">Reference proteome</keyword>